<evidence type="ECO:0000256" key="3">
    <source>
        <dbReference type="ARBA" id="ARBA00012438"/>
    </source>
</evidence>
<dbReference type="InterPro" id="IPR004358">
    <property type="entry name" value="Sig_transdc_His_kin-like_C"/>
</dbReference>
<evidence type="ECO:0000259" key="15">
    <source>
        <dbReference type="PROSITE" id="PS50109"/>
    </source>
</evidence>
<dbReference type="PANTHER" id="PTHR45453:SF2">
    <property type="entry name" value="HISTIDINE KINASE"/>
    <property type="match status" value="1"/>
</dbReference>
<feature type="coiled-coil region" evidence="13">
    <location>
        <begin position="88"/>
        <end position="115"/>
    </location>
</feature>
<keyword evidence="11" id="KW-0902">Two-component regulatory system</keyword>
<dbReference type="Pfam" id="PF02518">
    <property type="entry name" value="HATPase_c"/>
    <property type="match status" value="1"/>
</dbReference>
<dbReference type="SUPFAM" id="SSF55874">
    <property type="entry name" value="ATPase domain of HSP90 chaperone/DNA topoisomerase II/histidine kinase"/>
    <property type="match status" value="1"/>
</dbReference>
<dbReference type="EMBL" id="CP022315">
    <property type="protein sequence ID" value="ASK61047.1"/>
    <property type="molecule type" value="Genomic_DNA"/>
</dbReference>
<evidence type="ECO:0000256" key="13">
    <source>
        <dbReference type="SAM" id="Coils"/>
    </source>
</evidence>
<keyword evidence="8 16" id="KW-0418">Kinase</keyword>
<keyword evidence="17" id="KW-1185">Reference proteome</keyword>
<keyword evidence="5" id="KW-0808">Transferase</keyword>
<dbReference type="SMART" id="SM00387">
    <property type="entry name" value="HATPase_c"/>
    <property type="match status" value="1"/>
</dbReference>
<name>A0A220TZ16_9BACI</name>
<gene>
    <name evidence="16" type="ORF">CFK37_01960</name>
</gene>
<keyword evidence="10 14" id="KW-1133">Transmembrane helix</keyword>
<evidence type="ECO:0000256" key="9">
    <source>
        <dbReference type="ARBA" id="ARBA00022840"/>
    </source>
</evidence>
<dbReference type="GO" id="GO:0005524">
    <property type="term" value="F:ATP binding"/>
    <property type="evidence" value="ECO:0007669"/>
    <property type="project" value="UniProtKB-KW"/>
</dbReference>
<protein>
    <recommendedName>
        <fullName evidence="3">histidine kinase</fullName>
        <ecNumber evidence="3">2.7.13.3</ecNumber>
    </recommendedName>
</protein>
<dbReference type="GO" id="GO:0005886">
    <property type="term" value="C:plasma membrane"/>
    <property type="evidence" value="ECO:0007669"/>
    <property type="project" value="UniProtKB-SubCell"/>
</dbReference>
<evidence type="ECO:0000256" key="11">
    <source>
        <dbReference type="ARBA" id="ARBA00023012"/>
    </source>
</evidence>
<dbReference type="PANTHER" id="PTHR45453">
    <property type="entry name" value="PHOSPHATE REGULON SENSOR PROTEIN PHOR"/>
    <property type="match status" value="1"/>
</dbReference>
<organism evidence="16 17">
    <name type="scientific">Virgibacillus phasianinus</name>
    <dbReference type="NCBI Taxonomy" id="2017483"/>
    <lineage>
        <taxon>Bacteria</taxon>
        <taxon>Bacillati</taxon>
        <taxon>Bacillota</taxon>
        <taxon>Bacilli</taxon>
        <taxon>Bacillales</taxon>
        <taxon>Bacillaceae</taxon>
        <taxon>Virgibacillus</taxon>
    </lineage>
</organism>
<dbReference type="AlphaFoldDB" id="A0A220TZ16"/>
<dbReference type="Gene3D" id="3.30.565.10">
    <property type="entry name" value="Histidine kinase-like ATPase, C-terminal domain"/>
    <property type="match status" value="1"/>
</dbReference>
<dbReference type="RefSeq" id="WP_089060324.1">
    <property type="nucleotide sequence ID" value="NZ_CP022315.1"/>
</dbReference>
<dbReference type="OrthoDB" id="9780487at2"/>
<evidence type="ECO:0000256" key="4">
    <source>
        <dbReference type="ARBA" id="ARBA00022475"/>
    </source>
</evidence>
<dbReference type="GO" id="GO:0000155">
    <property type="term" value="F:phosphorelay sensor kinase activity"/>
    <property type="evidence" value="ECO:0007669"/>
    <property type="project" value="TreeGrafter"/>
</dbReference>
<proteinExistence type="predicted"/>
<dbReference type="GO" id="GO:0016036">
    <property type="term" value="P:cellular response to phosphate starvation"/>
    <property type="evidence" value="ECO:0007669"/>
    <property type="project" value="TreeGrafter"/>
</dbReference>
<keyword evidence="4" id="KW-1003">Cell membrane</keyword>
<dbReference type="EC" id="2.7.13.3" evidence="3"/>
<comment type="subcellular location">
    <subcellularLocation>
        <location evidence="2">Cell membrane</location>
        <topology evidence="2">Multi-pass membrane protein</topology>
    </subcellularLocation>
</comment>
<comment type="catalytic activity">
    <reaction evidence="1">
        <text>ATP + protein L-histidine = ADP + protein N-phospho-L-histidine.</text>
        <dbReference type="EC" id="2.7.13.3"/>
    </reaction>
</comment>
<evidence type="ECO:0000256" key="7">
    <source>
        <dbReference type="ARBA" id="ARBA00022741"/>
    </source>
</evidence>
<evidence type="ECO:0000256" key="14">
    <source>
        <dbReference type="SAM" id="Phobius"/>
    </source>
</evidence>
<feature type="domain" description="Histidine kinase" evidence="15">
    <location>
        <begin position="122"/>
        <end position="333"/>
    </location>
</feature>
<dbReference type="InterPro" id="IPR050351">
    <property type="entry name" value="BphY/WalK/GraS-like"/>
</dbReference>
<accession>A0A220TZ16</accession>
<sequence length="334" mass="39139">MKKFILDQLGNILFFYSQWVLMIIIVQIASRFSGTTLSAGILFYLFLLPTCFYLVFLVFKYFKQRDFYKLENVASPHVGLPEPSNHLLQILRDQHDKQDSEYQEKIEQLEQHKQLEIDFIQQWVHQMKTPVSVLHLTIQKEKMNLPESFADSLYEEIEHLQQGLDLALYQSRLQKFDRDFHVDRISLRSLVNESIQEFKTSFIRTHVFPEQFIDESIDVATDAKWFRFVLHQIITNAIKYSKGHSEKISFRSKTDSQTTTLQIEDYGHGIPKQDISRIFDPFFTGMNGRKFRESTGMGLYLSKEICKELGHEISVESEQNAGTTVSITFTQPKV</sequence>
<feature type="transmembrane region" description="Helical" evidence="14">
    <location>
        <begin position="41"/>
        <end position="62"/>
    </location>
</feature>
<dbReference type="InterPro" id="IPR036890">
    <property type="entry name" value="HATPase_C_sf"/>
</dbReference>
<dbReference type="GO" id="GO:0004721">
    <property type="term" value="F:phosphoprotein phosphatase activity"/>
    <property type="evidence" value="ECO:0007669"/>
    <property type="project" value="TreeGrafter"/>
</dbReference>
<evidence type="ECO:0000256" key="8">
    <source>
        <dbReference type="ARBA" id="ARBA00022777"/>
    </source>
</evidence>
<feature type="transmembrane region" description="Helical" evidence="14">
    <location>
        <begin position="12"/>
        <end position="29"/>
    </location>
</feature>
<evidence type="ECO:0000256" key="1">
    <source>
        <dbReference type="ARBA" id="ARBA00000085"/>
    </source>
</evidence>
<dbReference type="KEGG" id="vil:CFK37_01960"/>
<keyword evidence="12 14" id="KW-0472">Membrane</keyword>
<evidence type="ECO:0000256" key="12">
    <source>
        <dbReference type="ARBA" id="ARBA00023136"/>
    </source>
</evidence>
<keyword evidence="13" id="KW-0175">Coiled coil</keyword>
<reference evidence="16 17" key="1">
    <citation type="submission" date="2017-07" db="EMBL/GenBank/DDBJ databases">
        <title>Virgibacillus sp. LM2416.</title>
        <authorList>
            <person name="Tak E.J."/>
            <person name="Bae J.-W."/>
        </authorList>
    </citation>
    <scope>NUCLEOTIDE SEQUENCE [LARGE SCALE GENOMIC DNA]</scope>
    <source>
        <strain evidence="16 17">LM2416</strain>
    </source>
</reference>
<dbReference type="PROSITE" id="PS50109">
    <property type="entry name" value="HIS_KIN"/>
    <property type="match status" value="1"/>
</dbReference>
<keyword evidence="7" id="KW-0547">Nucleotide-binding</keyword>
<dbReference type="InterPro" id="IPR003594">
    <property type="entry name" value="HATPase_dom"/>
</dbReference>
<evidence type="ECO:0000313" key="17">
    <source>
        <dbReference type="Proteomes" id="UP000198312"/>
    </source>
</evidence>
<keyword evidence="9" id="KW-0067">ATP-binding</keyword>
<evidence type="ECO:0000256" key="5">
    <source>
        <dbReference type="ARBA" id="ARBA00022679"/>
    </source>
</evidence>
<evidence type="ECO:0000256" key="10">
    <source>
        <dbReference type="ARBA" id="ARBA00022989"/>
    </source>
</evidence>
<dbReference type="FunFam" id="3.30.565.10:FF:000057">
    <property type="entry name" value="Sensor histidine kinase"/>
    <property type="match status" value="1"/>
</dbReference>
<evidence type="ECO:0000256" key="6">
    <source>
        <dbReference type="ARBA" id="ARBA00022692"/>
    </source>
</evidence>
<dbReference type="CDD" id="cd16948">
    <property type="entry name" value="HATPase_BceS-YxdK-YvcQ-like"/>
    <property type="match status" value="1"/>
</dbReference>
<dbReference type="InterPro" id="IPR005467">
    <property type="entry name" value="His_kinase_dom"/>
</dbReference>
<dbReference type="PRINTS" id="PR00344">
    <property type="entry name" value="BCTRLSENSOR"/>
</dbReference>
<dbReference type="Proteomes" id="UP000198312">
    <property type="component" value="Chromosome"/>
</dbReference>
<evidence type="ECO:0000313" key="16">
    <source>
        <dbReference type="EMBL" id="ASK61047.1"/>
    </source>
</evidence>
<keyword evidence="6 14" id="KW-0812">Transmembrane</keyword>
<evidence type="ECO:0000256" key="2">
    <source>
        <dbReference type="ARBA" id="ARBA00004651"/>
    </source>
</evidence>